<accession>A0A4Y6PM57</accession>
<dbReference type="InterPro" id="IPR052516">
    <property type="entry name" value="N-heterocyclic_Hydroxylase"/>
</dbReference>
<dbReference type="Pfam" id="PF20256">
    <property type="entry name" value="MoCoBD_2"/>
    <property type="match status" value="2"/>
</dbReference>
<dbReference type="InterPro" id="IPR000674">
    <property type="entry name" value="Ald_Oxase/Xan_DH_a/b"/>
</dbReference>
<dbReference type="InterPro" id="IPR037165">
    <property type="entry name" value="AldOxase/xan_DH_Mopterin-bd_sf"/>
</dbReference>
<accession>A0A5B8Y4C7</accession>
<dbReference type="RefSeq" id="WP_141195876.1">
    <property type="nucleotide sequence ID" value="NZ_CP041186.1"/>
</dbReference>
<name>A0A4Y6PM57_PERCE</name>
<dbReference type="SUPFAM" id="SSF56003">
    <property type="entry name" value="Molybdenum cofactor-binding domain"/>
    <property type="match status" value="2"/>
</dbReference>
<dbReference type="Gene3D" id="3.30.365.10">
    <property type="entry name" value="Aldehyde oxidase/xanthine dehydrogenase, molybdopterin binding domain"/>
    <property type="match status" value="4"/>
</dbReference>
<dbReference type="EMBL" id="CP041186">
    <property type="protein sequence ID" value="QDG49378.1"/>
    <property type="molecule type" value="Genomic_DNA"/>
</dbReference>
<dbReference type="Gene3D" id="3.90.1170.50">
    <property type="entry name" value="Aldehyde oxidase/xanthine dehydrogenase, a/b hammerhead"/>
    <property type="match status" value="1"/>
</dbReference>
<dbReference type="InterPro" id="IPR012368">
    <property type="entry name" value="OxRdtase_Mopterin-bd_su_IorB"/>
</dbReference>
<evidence type="ECO:0000259" key="1">
    <source>
        <dbReference type="SMART" id="SM01008"/>
    </source>
</evidence>
<organism evidence="2 3">
    <name type="scientific">Persicimonas caeni</name>
    <dbReference type="NCBI Taxonomy" id="2292766"/>
    <lineage>
        <taxon>Bacteria</taxon>
        <taxon>Deltaproteobacteria</taxon>
        <taxon>Bradymonadales</taxon>
        <taxon>Bradymonadaceae</taxon>
        <taxon>Persicimonas</taxon>
    </lineage>
</organism>
<dbReference type="SMART" id="SM01008">
    <property type="entry name" value="Ald_Xan_dh_C"/>
    <property type="match status" value="1"/>
</dbReference>
<sequence>MNRRDFLRVSLLGGGAFLMGVSFAGCANPAVRRMQKTVESNGAFQPNAYVTVTPDDRVLVGIGKSEMGQGVFTHHAMLVAEELEVDLDRVEPFHAEAGPEFHTLGMQMTGGSTSVSDTYEPFRRAAATARVMFVAAAAQEWGCRPGECEAREGAVHHKKSGRTLRYGELTRAAAQQEIPDDVALKKPEDFKVLGKPKKRVDLLDKVTGKAEFGLDFEVDGMVKALVIRPPVIGQRAKSFDADKARAMQGIVDIFAFDRGVAVVAEKYWQAKRAAPHVEVRWGRSPLEKFSTDDLRKAAREREDLDDEGVVMRHDGDVDDAFDEAAKVVEASYEAPYLAHAPLEPQNGTAYVQKDRVDIWAPVQWQSAVQGDVARLVGVDRDQVHVHTTMLGGGFGRRLVIDYIIEAVLLSRELGKPVQVVWSREDDTKGGYYRPFSHTRMRGALDAKGNPTAVSYHSMSQSLLDLDEWLPTMLPEWVPRVTKMMMARTMQNAVDSDSLPNVLATEGAFDANYKIPNWKVAYTQIHLDVPVSFWRSVGHSFNAFVVESFIDELAHAAQKDPYAFRRRLLADDPRKLAVLDRAAKMGGWGTALDDGWGRGIAVHKSFGSYCAQVIEAGVFDGEIQVRRVACAIDCGLALNPDVVASQMESCIAQGLSAAIWQKIDFEDGRVAQANFDTFPFIRMHQVPQIDVAVVDSDEDPTGVGEPGLPPVAPALAGAVFAATGKRLRKMPFVDALEEA</sequence>
<dbReference type="AlphaFoldDB" id="A0A4Y6PM57"/>
<keyword evidence="3" id="KW-1185">Reference proteome</keyword>
<dbReference type="PROSITE" id="PS51257">
    <property type="entry name" value="PROKAR_LIPOPROTEIN"/>
    <property type="match status" value="1"/>
</dbReference>
<proteinExistence type="predicted"/>
<dbReference type="PANTHER" id="PTHR47495:SF2">
    <property type="entry name" value="ALDEHYDE DEHYDROGENASE"/>
    <property type="match status" value="1"/>
</dbReference>
<dbReference type="PIRSF" id="PIRSF036389">
    <property type="entry name" value="IOR_B"/>
    <property type="match status" value="1"/>
</dbReference>
<reference evidence="2 3" key="1">
    <citation type="submission" date="2019-06" db="EMBL/GenBank/DDBJ databases">
        <title>Persicimonas caeni gen. nov., sp. nov., a predatory bacterium isolated from solar saltern.</title>
        <authorList>
            <person name="Wang S."/>
        </authorList>
    </citation>
    <scope>NUCLEOTIDE SEQUENCE [LARGE SCALE GENOMIC DNA]</scope>
    <source>
        <strain evidence="2 3">YN101</strain>
    </source>
</reference>
<dbReference type="PANTHER" id="PTHR47495">
    <property type="entry name" value="ALDEHYDE DEHYDROGENASE"/>
    <property type="match status" value="1"/>
</dbReference>
<dbReference type="InterPro" id="IPR046867">
    <property type="entry name" value="AldOxase/xan_DH_MoCoBD2"/>
</dbReference>
<dbReference type="InterPro" id="IPR008274">
    <property type="entry name" value="AldOxase/xan_DH_MoCoBD1"/>
</dbReference>
<dbReference type="GO" id="GO:0016491">
    <property type="term" value="F:oxidoreductase activity"/>
    <property type="evidence" value="ECO:0007669"/>
    <property type="project" value="InterPro"/>
</dbReference>
<evidence type="ECO:0000313" key="2">
    <source>
        <dbReference type="EMBL" id="QDG49378.1"/>
    </source>
</evidence>
<gene>
    <name evidence="2" type="ORF">FIV42_01090</name>
</gene>
<protein>
    <submittedName>
        <fullName evidence="2">Xanthine dehydrogenase family protein molybdopterin-binding subunit</fullName>
    </submittedName>
</protein>
<feature type="domain" description="Aldehyde oxidase/xanthine dehydrogenase a/b hammerhead" evidence="1">
    <location>
        <begin position="207"/>
        <end position="285"/>
    </location>
</feature>
<dbReference type="Proteomes" id="UP000315995">
    <property type="component" value="Chromosome"/>
</dbReference>
<dbReference type="OrthoDB" id="9767994at2"/>
<dbReference type="Pfam" id="PF02738">
    <property type="entry name" value="MoCoBD_1"/>
    <property type="match status" value="1"/>
</dbReference>
<evidence type="ECO:0000313" key="3">
    <source>
        <dbReference type="Proteomes" id="UP000315995"/>
    </source>
</evidence>